<dbReference type="EMBL" id="NIOJ01000012">
    <property type="protein sequence ID" value="PNU00361.1"/>
    <property type="molecule type" value="Genomic_DNA"/>
</dbReference>
<proteinExistence type="predicted"/>
<gene>
    <name evidence="1" type="ORF">CDQ84_06690</name>
</gene>
<protein>
    <submittedName>
        <fullName evidence="1">Plasmid mobilization relaxosome protein MobC</fullName>
    </submittedName>
</protein>
<dbReference type="OrthoDB" id="9796842at2"/>
<name>A0A2K2FHE8_9CLOT</name>
<reference evidence="1 2" key="1">
    <citation type="submission" date="2017-06" db="EMBL/GenBank/DDBJ databases">
        <title>Investigating the central metabolism of Clostridium thermosuccinogenes.</title>
        <authorList>
            <person name="Koendjbiharie J.G."/>
            <person name="van Kranenburg R."/>
        </authorList>
    </citation>
    <scope>NUCLEOTIDE SEQUENCE [LARGE SCALE GENOMIC DNA]</scope>
    <source>
        <strain evidence="1 2">DSM 5806</strain>
    </source>
</reference>
<sequence>MRKRSIRVQVWLNKEEKTKLEASAKKAGLSQETYLRALINGYVPKELPPPDYYAVMKELHAIGSNLNQIAARANAIGHIDRTTFQYEANRLRKAVLDIQTAVTSPERRVENG</sequence>
<accession>A0A2K2FHE8</accession>
<comment type="caution">
    <text evidence="1">The sequence shown here is derived from an EMBL/GenBank/DDBJ whole genome shotgun (WGS) entry which is preliminary data.</text>
</comment>
<dbReference type="AlphaFoldDB" id="A0A2K2FHE8"/>
<dbReference type="Pfam" id="PF21983">
    <property type="entry name" value="NikA-like"/>
    <property type="match status" value="1"/>
</dbReference>
<keyword evidence="2" id="KW-1185">Reference proteome</keyword>
<dbReference type="InterPro" id="IPR053842">
    <property type="entry name" value="NikA-like"/>
</dbReference>
<evidence type="ECO:0000313" key="2">
    <source>
        <dbReference type="Proteomes" id="UP000236151"/>
    </source>
</evidence>
<dbReference type="Proteomes" id="UP000236151">
    <property type="component" value="Unassembled WGS sequence"/>
</dbReference>
<organism evidence="1 2">
    <name type="scientific">Clostridium thermosuccinogenes</name>
    <dbReference type="NCBI Taxonomy" id="84032"/>
    <lineage>
        <taxon>Bacteria</taxon>
        <taxon>Bacillati</taxon>
        <taxon>Bacillota</taxon>
        <taxon>Clostridia</taxon>
        <taxon>Eubacteriales</taxon>
        <taxon>Clostridiaceae</taxon>
        <taxon>Clostridium</taxon>
    </lineage>
</organism>
<evidence type="ECO:0000313" key="1">
    <source>
        <dbReference type="EMBL" id="PNU00361.1"/>
    </source>
</evidence>
<dbReference type="KEGG" id="cthd:CDO33_13900"/>
<dbReference type="RefSeq" id="WP_103080950.1">
    <property type="nucleotide sequence ID" value="NZ_NIOJ01000012.1"/>
</dbReference>